<evidence type="ECO:0000313" key="4">
    <source>
        <dbReference type="Proteomes" id="UP000308149"/>
    </source>
</evidence>
<dbReference type="Proteomes" id="UP000308149">
    <property type="component" value="Chromosome"/>
</dbReference>
<organism evidence="3 4">
    <name type="scientific">Thermomonas aquatica</name>
    <dbReference type="NCBI Taxonomy" id="2202149"/>
    <lineage>
        <taxon>Bacteria</taxon>
        <taxon>Pseudomonadati</taxon>
        <taxon>Pseudomonadota</taxon>
        <taxon>Gammaproteobacteria</taxon>
        <taxon>Lysobacterales</taxon>
        <taxon>Lysobacteraceae</taxon>
        <taxon>Thermomonas</taxon>
    </lineage>
</organism>
<dbReference type="EMBL" id="CP040871">
    <property type="protein sequence ID" value="QDA58376.1"/>
    <property type="molecule type" value="Genomic_DNA"/>
</dbReference>
<dbReference type="SUPFAM" id="SSF158682">
    <property type="entry name" value="TerB-like"/>
    <property type="match status" value="1"/>
</dbReference>
<keyword evidence="4" id="KW-1185">Reference proteome</keyword>
<dbReference type="InterPro" id="IPR007791">
    <property type="entry name" value="DjlA_N"/>
</dbReference>
<protein>
    <recommendedName>
        <fullName evidence="2">Co-chaperone DjlA N-terminal domain-containing protein</fullName>
    </recommendedName>
</protein>
<evidence type="ECO:0000313" key="3">
    <source>
        <dbReference type="EMBL" id="QDA58376.1"/>
    </source>
</evidence>
<sequence>MIPRHPFQRPRTGAGWASGAYHGGQDMGGNDNASGKFEGFRGVINDIRLLLTDLLGLGRPDAEQQVIIEVFFGLMGYVAKADRLVSSHESNLANTVMDDIDLSLAGRHMAMEAFERGMHRNINVNAELLRFTDAHPAGSEHNERLYDVLLRLAASDGRLDPREYETMALVTKSLGLPAETLDARLAQYTIKR</sequence>
<accession>A0A5B7ZV09</accession>
<reference evidence="3 4" key="1">
    <citation type="submission" date="2019-06" db="EMBL/GenBank/DDBJ databases">
        <title>Thermomonas aquatica sp. nov., isolated from an industrial wastewater treatment plant.</title>
        <authorList>
            <person name="Jeon J.H."/>
            <person name="Park D.-S."/>
        </authorList>
    </citation>
    <scope>NUCLEOTIDE SEQUENCE [LARGE SCALE GENOMIC DNA]</scope>
    <source>
        <strain evidence="3 4">SY21</strain>
    </source>
</reference>
<dbReference type="KEGG" id="thes:FHQ07_14200"/>
<evidence type="ECO:0000256" key="1">
    <source>
        <dbReference type="SAM" id="MobiDB-lite"/>
    </source>
</evidence>
<dbReference type="Gene3D" id="1.10.3680.10">
    <property type="entry name" value="TerB-like"/>
    <property type="match status" value="1"/>
</dbReference>
<evidence type="ECO:0000259" key="2">
    <source>
        <dbReference type="Pfam" id="PF05099"/>
    </source>
</evidence>
<feature type="region of interest" description="Disordered" evidence="1">
    <location>
        <begin position="1"/>
        <end position="21"/>
    </location>
</feature>
<feature type="domain" description="Co-chaperone DjlA N-terminal" evidence="2">
    <location>
        <begin position="74"/>
        <end position="181"/>
    </location>
</feature>
<dbReference type="InterPro" id="IPR029024">
    <property type="entry name" value="TerB-like"/>
</dbReference>
<gene>
    <name evidence="3" type="ORF">FHQ07_14200</name>
</gene>
<dbReference type="Pfam" id="PF05099">
    <property type="entry name" value="TerB"/>
    <property type="match status" value="1"/>
</dbReference>
<proteinExistence type="predicted"/>
<dbReference type="OrthoDB" id="6064876at2"/>
<name>A0A5B7ZV09_9GAMM</name>
<dbReference type="AlphaFoldDB" id="A0A5B7ZV09"/>